<keyword evidence="5" id="KW-0812">Transmembrane</keyword>
<feature type="transmembrane region" description="Helical" evidence="5">
    <location>
        <begin position="480"/>
        <end position="499"/>
    </location>
</feature>
<keyword evidence="3" id="KW-0520">NAD</keyword>
<dbReference type="OMA" id="VNCAFHI"/>
<evidence type="ECO:0000313" key="7">
    <source>
        <dbReference type="Ensembl" id="ENSTGUP00000004524.2"/>
    </source>
</evidence>
<dbReference type="InterPro" id="IPR002225">
    <property type="entry name" value="3Beta_OHSteriod_DH/Estase"/>
</dbReference>
<dbReference type="GO" id="GO:0016616">
    <property type="term" value="F:oxidoreductase activity, acting on the CH-OH group of donors, NAD or NADP as acceptor"/>
    <property type="evidence" value="ECO:0007669"/>
    <property type="project" value="InterPro"/>
</dbReference>
<dbReference type="InterPro" id="IPR036291">
    <property type="entry name" value="NAD(P)-bd_dom_sf"/>
</dbReference>
<dbReference type="SUPFAM" id="SSF51735">
    <property type="entry name" value="NAD(P)-binding Rossmann-fold domains"/>
    <property type="match status" value="1"/>
</dbReference>
<dbReference type="PANTHER" id="PTHR43245:SF51">
    <property type="entry name" value="SHORT CHAIN DEHYDROGENASE_REDUCTASE FAMILY 42E, MEMBER 2"/>
    <property type="match status" value="1"/>
</dbReference>
<organism evidence="7 8">
    <name type="scientific">Taeniopygia guttata</name>
    <name type="common">Zebra finch</name>
    <name type="synonym">Poephila guttata</name>
    <dbReference type="NCBI Taxonomy" id="59729"/>
    <lineage>
        <taxon>Eukaryota</taxon>
        <taxon>Metazoa</taxon>
        <taxon>Chordata</taxon>
        <taxon>Craniata</taxon>
        <taxon>Vertebrata</taxon>
        <taxon>Euteleostomi</taxon>
        <taxon>Archelosauria</taxon>
        <taxon>Archosauria</taxon>
        <taxon>Dinosauria</taxon>
        <taxon>Saurischia</taxon>
        <taxon>Theropoda</taxon>
        <taxon>Coelurosauria</taxon>
        <taxon>Aves</taxon>
        <taxon>Neognathae</taxon>
        <taxon>Neoaves</taxon>
        <taxon>Telluraves</taxon>
        <taxon>Australaves</taxon>
        <taxon>Passeriformes</taxon>
        <taxon>Passeroidea</taxon>
        <taxon>Estrildidae</taxon>
        <taxon>Estrildinae</taxon>
        <taxon>Taeniopygia</taxon>
    </lineage>
</organism>
<evidence type="ECO:0000256" key="5">
    <source>
        <dbReference type="SAM" id="Phobius"/>
    </source>
</evidence>
<dbReference type="AlphaFoldDB" id="H0Z1T4"/>
<evidence type="ECO:0000256" key="3">
    <source>
        <dbReference type="ARBA" id="ARBA00023027"/>
    </source>
</evidence>
<evidence type="ECO:0000256" key="4">
    <source>
        <dbReference type="SAM" id="MobiDB-lite"/>
    </source>
</evidence>
<dbReference type="HOGENOM" id="CLU_007383_6_8_1"/>
<reference evidence="7" key="2">
    <citation type="submission" date="2025-08" db="UniProtKB">
        <authorList>
            <consortium name="Ensembl"/>
        </authorList>
    </citation>
    <scope>IDENTIFICATION</scope>
</reference>
<sequence>MGDQGWGTGVQGRGTGDQDRGTGDQGWGKGDQGRGTGGSGPRLVQLPATITPELFSHSCPDPDRCRGCGTNTGPGQALISPPSPVPERPGLRGEGSSSRGPARKSPRARLAGAAQAQRPAAISGRPRPSRLHCPAPLPGSLARLPCPAPAPLPGSLARPQLHCPAPLPGSLARLGTAPAIRQRRRSFPAHGAEGNKMEEGNAAKERVLITGGGGYFGFRLGCAIYQKGVDVILFDVVKPLQTVPEGIKFMQGNICCLSEVEEALRDVICVFHIASYGMSGREQLNRKLIEDVNVKGTENVIQACKSRGVSSLVYTSTYNVIFGGQIIENGDESLPYLPLHLHPDHYSRTKSLAEMKVLEANGAELGNGRGVLRTCALRPAGIYGPGEQRHLPRIVSYIERGLFKFVYGDPLSLVEFVHVDNLVQAHVLASEALRASKQHIAAGQAYFISDGKPVNNFEFFRPLVEGLGYKFPTWRLPLSLVYFFAFLTEIVHFLVGRVYNFQPLLTRTEVYKTGVTHYFSMAKARKELGYEPQQYSLDEVVEWFRSQGCGPKARNYTMMQLVRDGGLLVVLIAVLVSWLPSAATFSL</sequence>
<dbReference type="STRING" id="59729.ENSTGUP00000004524"/>
<evidence type="ECO:0000313" key="8">
    <source>
        <dbReference type="Proteomes" id="UP000007754"/>
    </source>
</evidence>
<dbReference type="InParanoid" id="H0Z1T4"/>
<keyword evidence="5" id="KW-1133">Transmembrane helix</keyword>
<dbReference type="InterPro" id="IPR050177">
    <property type="entry name" value="Lipid_A_modif_metabolic_enz"/>
</dbReference>
<dbReference type="FunFam" id="3.40.50.720:FF:000138">
    <property type="entry name" value="Short-chain dehydrogenase/reductase family 42E member 1"/>
    <property type="match status" value="1"/>
</dbReference>
<feature type="compositionally biased region" description="Gly residues" evidence="4">
    <location>
        <begin position="1"/>
        <end position="15"/>
    </location>
</feature>
<keyword evidence="5" id="KW-0472">Membrane</keyword>
<dbReference type="Proteomes" id="UP000007754">
    <property type="component" value="Chromosome 11"/>
</dbReference>
<gene>
    <name evidence="7" type="primary">SDR42E1</name>
</gene>
<evidence type="ECO:0000256" key="1">
    <source>
        <dbReference type="ARBA" id="ARBA00009219"/>
    </source>
</evidence>
<keyword evidence="8" id="KW-1185">Reference proteome</keyword>
<dbReference type="GeneTree" id="ENSGT00940000158070"/>
<dbReference type="Gene3D" id="3.40.50.720">
    <property type="entry name" value="NAD(P)-binding Rossmann-like Domain"/>
    <property type="match status" value="1"/>
</dbReference>
<feature type="transmembrane region" description="Helical" evidence="5">
    <location>
        <begin position="561"/>
        <end position="579"/>
    </location>
</feature>
<proteinExistence type="inferred from homology"/>
<feature type="compositionally biased region" description="Low complexity" evidence="4">
    <location>
        <begin position="108"/>
        <end position="121"/>
    </location>
</feature>
<dbReference type="PANTHER" id="PTHR43245">
    <property type="entry name" value="BIFUNCTIONAL POLYMYXIN RESISTANCE PROTEIN ARNA"/>
    <property type="match status" value="1"/>
</dbReference>
<keyword evidence="2" id="KW-0560">Oxidoreductase</keyword>
<name>H0Z1T4_TAEGU</name>
<dbReference type="Pfam" id="PF01073">
    <property type="entry name" value="3Beta_HSD"/>
    <property type="match status" value="1"/>
</dbReference>
<dbReference type="Ensembl" id="ENSTGUT00000004572.2">
    <property type="protein sequence ID" value="ENSTGUP00000004524.2"/>
    <property type="gene ID" value="ENSTGUG00000004400.2"/>
</dbReference>
<evidence type="ECO:0000259" key="6">
    <source>
        <dbReference type="Pfam" id="PF01073"/>
    </source>
</evidence>
<evidence type="ECO:0000256" key="2">
    <source>
        <dbReference type="ARBA" id="ARBA00023002"/>
    </source>
</evidence>
<feature type="compositionally biased region" description="Gly residues" evidence="4">
    <location>
        <begin position="23"/>
        <end position="40"/>
    </location>
</feature>
<reference evidence="7 8" key="1">
    <citation type="journal article" date="2010" name="Nature">
        <title>The genome of a songbird.</title>
        <authorList>
            <person name="Warren W.C."/>
            <person name="Clayton D.F."/>
            <person name="Ellegren H."/>
            <person name="Arnold A.P."/>
            <person name="Hillier L.W."/>
            <person name="Kunstner A."/>
            <person name="Searle S."/>
            <person name="White S."/>
            <person name="Vilella A.J."/>
            <person name="Fairley S."/>
            <person name="Heger A."/>
            <person name="Kong L."/>
            <person name="Ponting C.P."/>
            <person name="Jarvis E.D."/>
            <person name="Mello C.V."/>
            <person name="Minx P."/>
            <person name="Lovell P."/>
            <person name="Velho T.A."/>
            <person name="Ferris M."/>
            <person name="Balakrishnan C.N."/>
            <person name="Sinha S."/>
            <person name="Blatti C."/>
            <person name="London S.E."/>
            <person name="Li Y."/>
            <person name="Lin Y.C."/>
            <person name="George J."/>
            <person name="Sweedler J."/>
            <person name="Southey B."/>
            <person name="Gunaratne P."/>
            <person name="Watson M."/>
            <person name="Nam K."/>
            <person name="Backstrom N."/>
            <person name="Smeds L."/>
            <person name="Nabholz B."/>
            <person name="Itoh Y."/>
            <person name="Whitney O."/>
            <person name="Pfenning A.R."/>
            <person name="Howard J."/>
            <person name="Volker M."/>
            <person name="Skinner B.M."/>
            <person name="Griffin D.K."/>
            <person name="Ye L."/>
            <person name="McLaren W.M."/>
            <person name="Flicek P."/>
            <person name="Quesada V."/>
            <person name="Velasco G."/>
            <person name="Lopez-Otin C."/>
            <person name="Puente X.S."/>
            <person name="Olender T."/>
            <person name="Lancet D."/>
            <person name="Smit A.F."/>
            <person name="Hubley R."/>
            <person name="Konkel M.K."/>
            <person name="Walker J.A."/>
            <person name="Batzer M.A."/>
            <person name="Gu W."/>
            <person name="Pollock D.D."/>
            <person name="Chen L."/>
            <person name="Cheng Z."/>
            <person name="Eichler E.E."/>
            <person name="Stapley J."/>
            <person name="Slate J."/>
            <person name="Ekblom R."/>
            <person name="Birkhead T."/>
            <person name="Burke T."/>
            <person name="Burt D."/>
            <person name="Scharff C."/>
            <person name="Adam I."/>
            <person name="Richard H."/>
            <person name="Sultan M."/>
            <person name="Soldatov A."/>
            <person name="Lehrach H."/>
            <person name="Edwards S.V."/>
            <person name="Yang S.P."/>
            <person name="Li X."/>
            <person name="Graves T."/>
            <person name="Fulton L."/>
            <person name="Nelson J."/>
            <person name="Chinwalla A."/>
            <person name="Hou S."/>
            <person name="Mardis E.R."/>
            <person name="Wilson R.K."/>
        </authorList>
    </citation>
    <scope>NUCLEOTIDE SEQUENCE [LARGE SCALE GENOMIC DNA]</scope>
</reference>
<reference evidence="7" key="3">
    <citation type="submission" date="2025-09" db="UniProtKB">
        <authorList>
            <consortium name="Ensembl"/>
        </authorList>
    </citation>
    <scope>IDENTIFICATION</scope>
</reference>
<dbReference type="GO" id="GO:0006694">
    <property type="term" value="P:steroid biosynthetic process"/>
    <property type="evidence" value="ECO:0007669"/>
    <property type="project" value="InterPro"/>
</dbReference>
<feature type="region of interest" description="Disordered" evidence="4">
    <location>
        <begin position="1"/>
        <end position="136"/>
    </location>
</feature>
<feature type="domain" description="3-beta hydroxysteroid dehydrogenase/isomerase" evidence="6">
    <location>
        <begin position="208"/>
        <end position="478"/>
    </location>
</feature>
<protein>
    <submittedName>
        <fullName evidence="7">Short chain dehydrogenase/reductase family 42E, member 1</fullName>
    </submittedName>
</protein>
<accession>H0Z1T4</accession>
<comment type="similarity">
    <text evidence="1">Belongs to the 3-beta-HSD family.</text>
</comment>